<dbReference type="Proteomes" id="UP000790377">
    <property type="component" value="Unassembled WGS sequence"/>
</dbReference>
<organism evidence="1 2">
    <name type="scientific">Hygrophoropsis aurantiaca</name>
    <dbReference type="NCBI Taxonomy" id="72124"/>
    <lineage>
        <taxon>Eukaryota</taxon>
        <taxon>Fungi</taxon>
        <taxon>Dikarya</taxon>
        <taxon>Basidiomycota</taxon>
        <taxon>Agaricomycotina</taxon>
        <taxon>Agaricomycetes</taxon>
        <taxon>Agaricomycetidae</taxon>
        <taxon>Boletales</taxon>
        <taxon>Coniophorineae</taxon>
        <taxon>Hygrophoropsidaceae</taxon>
        <taxon>Hygrophoropsis</taxon>
    </lineage>
</organism>
<gene>
    <name evidence="1" type="ORF">BJ138DRAFT_1114951</name>
</gene>
<evidence type="ECO:0000313" key="2">
    <source>
        <dbReference type="Proteomes" id="UP000790377"/>
    </source>
</evidence>
<comment type="caution">
    <text evidence="1">The sequence shown here is derived from an EMBL/GenBank/DDBJ whole genome shotgun (WGS) entry which is preliminary data.</text>
</comment>
<evidence type="ECO:0000313" key="1">
    <source>
        <dbReference type="EMBL" id="KAH7909471.1"/>
    </source>
</evidence>
<proteinExistence type="predicted"/>
<protein>
    <submittedName>
        <fullName evidence="1">Uncharacterized protein</fullName>
    </submittedName>
</protein>
<accession>A0ACB8A7N1</accession>
<keyword evidence="2" id="KW-1185">Reference proteome</keyword>
<dbReference type="EMBL" id="MU267758">
    <property type="protein sequence ID" value="KAH7909471.1"/>
    <property type="molecule type" value="Genomic_DNA"/>
</dbReference>
<name>A0ACB8A7N1_9AGAM</name>
<sequence>MPLSTKTAIVTLLALGVSVIAVKPWPKWDDKSFVLKVSGLASGEENPGYNYCGKENDCSYPRQVPKNAKCTHCSNFGHDMNDHMQYFEFITGKSIMGGDKDLMVEFYKDAGLLGQQYTEHPSDALQSGVPATAQVEGNKLFPGVRRRVTQILVPGVGAGK</sequence>
<reference evidence="1" key="1">
    <citation type="journal article" date="2021" name="New Phytol.">
        <title>Evolutionary innovations through gain and loss of genes in the ectomycorrhizal Boletales.</title>
        <authorList>
            <person name="Wu G."/>
            <person name="Miyauchi S."/>
            <person name="Morin E."/>
            <person name="Kuo A."/>
            <person name="Drula E."/>
            <person name="Varga T."/>
            <person name="Kohler A."/>
            <person name="Feng B."/>
            <person name="Cao Y."/>
            <person name="Lipzen A."/>
            <person name="Daum C."/>
            <person name="Hundley H."/>
            <person name="Pangilinan J."/>
            <person name="Johnson J."/>
            <person name="Barry K."/>
            <person name="LaButti K."/>
            <person name="Ng V."/>
            <person name="Ahrendt S."/>
            <person name="Min B."/>
            <person name="Choi I.G."/>
            <person name="Park H."/>
            <person name="Plett J.M."/>
            <person name="Magnuson J."/>
            <person name="Spatafora J.W."/>
            <person name="Nagy L.G."/>
            <person name="Henrissat B."/>
            <person name="Grigoriev I.V."/>
            <person name="Yang Z.L."/>
            <person name="Xu J."/>
            <person name="Martin F.M."/>
        </authorList>
    </citation>
    <scope>NUCLEOTIDE SEQUENCE</scope>
    <source>
        <strain evidence="1">ATCC 28755</strain>
    </source>
</reference>